<evidence type="ECO:0000256" key="1">
    <source>
        <dbReference type="SAM" id="Coils"/>
    </source>
</evidence>
<dbReference type="EMBL" id="OD567941">
    <property type="protein sequence ID" value="CAD7446350.1"/>
    <property type="molecule type" value="Genomic_DNA"/>
</dbReference>
<evidence type="ECO:0000313" key="2">
    <source>
        <dbReference type="EMBL" id="CAD7446350.1"/>
    </source>
</evidence>
<keyword evidence="1" id="KW-0175">Coiled coil</keyword>
<reference evidence="2" key="1">
    <citation type="submission" date="2020-11" db="EMBL/GenBank/DDBJ databases">
        <authorList>
            <person name="Tran Van P."/>
        </authorList>
    </citation>
    <scope>NUCLEOTIDE SEQUENCE</scope>
</reference>
<sequence length="245" mass="28519">MVDPGVLKYSPGASEFEQFTRSWLGSYCLDLYQVCPEYFGTSQYFTTVNKVMKMAELPLLKPWPPTSLNELINIFESYCKDNGISSCTWDMFNYFYMAVTHFFGDKTPEEGSSRWFEFIRSIPWLPIVQTLVQEKLQVLDCRDPESSGSPFIAVVTRKNYNTFCNTFWWLSANEMITPTPHVNKENILHCTNTQLKRRPYIEDTSKITQTKKKVSCADVTELMKRLEDNLNEVKCMKERLASHTL</sequence>
<organism evidence="2">
    <name type="scientific">Timema bartmani</name>
    <dbReference type="NCBI Taxonomy" id="61472"/>
    <lineage>
        <taxon>Eukaryota</taxon>
        <taxon>Metazoa</taxon>
        <taxon>Ecdysozoa</taxon>
        <taxon>Arthropoda</taxon>
        <taxon>Hexapoda</taxon>
        <taxon>Insecta</taxon>
        <taxon>Pterygota</taxon>
        <taxon>Neoptera</taxon>
        <taxon>Polyneoptera</taxon>
        <taxon>Phasmatodea</taxon>
        <taxon>Timematodea</taxon>
        <taxon>Timematoidea</taxon>
        <taxon>Timematidae</taxon>
        <taxon>Timema</taxon>
    </lineage>
</organism>
<accession>A0A7R9F3J9</accession>
<gene>
    <name evidence="2" type="ORF">TBIB3V08_LOCUS8683</name>
</gene>
<dbReference type="AlphaFoldDB" id="A0A7R9F3J9"/>
<proteinExistence type="predicted"/>
<feature type="coiled-coil region" evidence="1">
    <location>
        <begin position="216"/>
        <end position="243"/>
    </location>
</feature>
<protein>
    <submittedName>
        <fullName evidence="2">Uncharacterized protein</fullName>
    </submittedName>
</protein>
<name>A0A7R9F3J9_9NEOP</name>